<feature type="compositionally biased region" description="Polar residues" evidence="1">
    <location>
        <begin position="365"/>
        <end position="375"/>
    </location>
</feature>
<organism evidence="2 3">
    <name type="scientific">Mycena maculata</name>
    <dbReference type="NCBI Taxonomy" id="230809"/>
    <lineage>
        <taxon>Eukaryota</taxon>
        <taxon>Fungi</taxon>
        <taxon>Dikarya</taxon>
        <taxon>Basidiomycota</taxon>
        <taxon>Agaricomycotina</taxon>
        <taxon>Agaricomycetes</taxon>
        <taxon>Agaricomycetidae</taxon>
        <taxon>Agaricales</taxon>
        <taxon>Marasmiineae</taxon>
        <taxon>Mycenaceae</taxon>
        <taxon>Mycena</taxon>
    </lineage>
</organism>
<gene>
    <name evidence="2" type="ORF">DFH07DRAFT_774047</name>
</gene>
<keyword evidence="3" id="KW-1185">Reference proteome</keyword>
<dbReference type="AlphaFoldDB" id="A0AAD7J0Z3"/>
<evidence type="ECO:0000256" key="1">
    <source>
        <dbReference type="SAM" id="MobiDB-lite"/>
    </source>
</evidence>
<protein>
    <submittedName>
        <fullName evidence="2">Uncharacterized protein</fullName>
    </submittedName>
</protein>
<dbReference type="EMBL" id="JARJLG010000070">
    <property type="protein sequence ID" value="KAJ7753648.1"/>
    <property type="molecule type" value="Genomic_DNA"/>
</dbReference>
<sequence length="408" mass="44084">MVLCHFRTGARQYNANRGHQDTKSGSETGISSTYGVIYMPYYWSVRNYGKLCAYLRHGNTGYSVNLDENLQTAPQPLKVAVERGHGKNGTPNFGSFCRESIPRMGFQSRFSGHTETPRVKPATHGAVRPGDNTLTSYGILGRGLRTEHRTVAQATRPSHKDLAPLLCRHLAHTAVIRDSRTACARCAAPSLAVPVAEPVLDTELSAQAHPATKLETLHDALIPAAESDANSASSSSSEEPYEGAAYCPAFKMVKITDTLDASKHFSFAFFVALAPAISVLWVQPGSQHVMPPDLIEGLRVSVPLLEALCLLSGSEPARPRKRSAPRMCSRICGRLRRRAGVRGGGGEGNGEIYGDGGAGDEGWSQPESNGESTVTKGDDELEADARQCYWTTSLISLANCLHCRLLFT</sequence>
<accession>A0AAD7J0Z3</accession>
<evidence type="ECO:0000313" key="2">
    <source>
        <dbReference type="EMBL" id="KAJ7753648.1"/>
    </source>
</evidence>
<reference evidence="2" key="1">
    <citation type="submission" date="2023-03" db="EMBL/GenBank/DDBJ databases">
        <title>Massive genome expansion in bonnet fungi (Mycena s.s.) driven by repeated elements and novel gene families across ecological guilds.</title>
        <authorList>
            <consortium name="Lawrence Berkeley National Laboratory"/>
            <person name="Harder C.B."/>
            <person name="Miyauchi S."/>
            <person name="Viragh M."/>
            <person name="Kuo A."/>
            <person name="Thoen E."/>
            <person name="Andreopoulos B."/>
            <person name="Lu D."/>
            <person name="Skrede I."/>
            <person name="Drula E."/>
            <person name="Henrissat B."/>
            <person name="Morin E."/>
            <person name="Kohler A."/>
            <person name="Barry K."/>
            <person name="LaButti K."/>
            <person name="Morin E."/>
            <person name="Salamov A."/>
            <person name="Lipzen A."/>
            <person name="Mereny Z."/>
            <person name="Hegedus B."/>
            <person name="Baldrian P."/>
            <person name="Stursova M."/>
            <person name="Weitz H."/>
            <person name="Taylor A."/>
            <person name="Grigoriev I.V."/>
            <person name="Nagy L.G."/>
            <person name="Martin F."/>
            <person name="Kauserud H."/>
        </authorList>
    </citation>
    <scope>NUCLEOTIDE SEQUENCE</scope>
    <source>
        <strain evidence="2">CBHHK188m</strain>
    </source>
</reference>
<proteinExistence type="predicted"/>
<name>A0AAD7J0Z3_9AGAR</name>
<evidence type="ECO:0000313" key="3">
    <source>
        <dbReference type="Proteomes" id="UP001215280"/>
    </source>
</evidence>
<comment type="caution">
    <text evidence="2">The sequence shown here is derived from an EMBL/GenBank/DDBJ whole genome shotgun (WGS) entry which is preliminary data.</text>
</comment>
<feature type="compositionally biased region" description="Gly residues" evidence="1">
    <location>
        <begin position="342"/>
        <end position="360"/>
    </location>
</feature>
<feature type="region of interest" description="Disordered" evidence="1">
    <location>
        <begin position="112"/>
        <end position="131"/>
    </location>
</feature>
<feature type="region of interest" description="Disordered" evidence="1">
    <location>
        <begin position="342"/>
        <end position="378"/>
    </location>
</feature>
<dbReference type="Proteomes" id="UP001215280">
    <property type="component" value="Unassembled WGS sequence"/>
</dbReference>